<dbReference type="Gene3D" id="3.30.565.10">
    <property type="entry name" value="Histidine kinase-like ATPase, C-terminal domain"/>
    <property type="match status" value="1"/>
</dbReference>
<feature type="domain" description="PAS" evidence="12">
    <location>
        <begin position="261"/>
        <end position="331"/>
    </location>
</feature>
<dbReference type="Pfam" id="PF13426">
    <property type="entry name" value="PAS_9"/>
    <property type="match status" value="1"/>
</dbReference>
<dbReference type="PROSITE" id="PS50113">
    <property type="entry name" value="PAC"/>
    <property type="match status" value="4"/>
</dbReference>
<dbReference type="GO" id="GO:0005524">
    <property type="term" value="F:ATP binding"/>
    <property type="evidence" value="ECO:0007669"/>
    <property type="project" value="UniProtKB-KW"/>
</dbReference>
<keyword evidence="7" id="KW-0067">ATP-binding</keyword>
<dbReference type="InterPro" id="IPR035965">
    <property type="entry name" value="PAS-like_dom_sf"/>
</dbReference>
<evidence type="ECO:0000259" key="10">
    <source>
        <dbReference type="PROSITE" id="PS50109"/>
    </source>
</evidence>
<dbReference type="Pfam" id="PF08448">
    <property type="entry name" value="PAS_4"/>
    <property type="match status" value="2"/>
</dbReference>
<dbReference type="RefSeq" id="WP_092049814.1">
    <property type="nucleotide sequence ID" value="NZ_FOQD01000007.1"/>
</dbReference>
<dbReference type="SUPFAM" id="SSF52172">
    <property type="entry name" value="CheY-like"/>
    <property type="match status" value="2"/>
</dbReference>
<feature type="modified residue" description="4-aspartylphosphate" evidence="9">
    <location>
        <position position="1069"/>
    </location>
</feature>
<dbReference type="AlphaFoldDB" id="A0A1I3GL41"/>
<feature type="domain" description="PAC" evidence="13">
    <location>
        <begin position="707"/>
        <end position="761"/>
    </location>
</feature>
<organism evidence="14 15">
    <name type="scientific">Planctomicrobium piriforme</name>
    <dbReference type="NCBI Taxonomy" id="1576369"/>
    <lineage>
        <taxon>Bacteria</taxon>
        <taxon>Pseudomonadati</taxon>
        <taxon>Planctomycetota</taxon>
        <taxon>Planctomycetia</taxon>
        <taxon>Planctomycetales</taxon>
        <taxon>Planctomycetaceae</taxon>
        <taxon>Planctomicrobium</taxon>
    </lineage>
</organism>
<dbReference type="Pfam" id="PF00512">
    <property type="entry name" value="HisKA"/>
    <property type="match status" value="1"/>
</dbReference>
<dbReference type="Gene3D" id="3.30.450.20">
    <property type="entry name" value="PAS domain"/>
    <property type="match status" value="5"/>
</dbReference>
<proteinExistence type="predicted"/>
<feature type="domain" description="PAS" evidence="12">
    <location>
        <begin position="654"/>
        <end position="706"/>
    </location>
</feature>
<dbReference type="InterPro" id="IPR011006">
    <property type="entry name" value="CheY-like_superfamily"/>
</dbReference>
<evidence type="ECO:0000259" key="12">
    <source>
        <dbReference type="PROSITE" id="PS50112"/>
    </source>
</evidence>
<keyword evidence="8" id="KW-0902">Two-component regulatory system</keyword>
<dbReference type="InterPro" id="IPR003661">
    <property type="entry name" value="HisK_dim/P_dom"/>
</dbReference>
<feature type="domain" description="Response regulatory" evidence="11">
    <location>
        <begin position="1018"/>
        <end position="1134"/>
    </location>
</feature>
<evidence type="ECO:0000256" key="1">
    <source>
        <dbReference type="ARBA" id="ARBA00000085"/>
    </source>
</evidence>
<dbReference type="Pfam" id="PF00989">
    <property type="entry name" value="PAS"/>
    <property type="match status" value="1"/>
</dbReference>
<evidence type="ECO:0000313" key="14">
    <source>
        <dbReference type="EMBL" id="SFI24173.1"/>
    </source>
</evidence>
<dbReference type="Gene3D" id="3.40.50.2300">
    <property type="match status" value="2"/>
</dbReference>
<reference evidence="15" key="1">
    <citation type="submission" date="2016-10" db="EMBL/GenBank/DDBJ databases">
        <authorList>
            <person name="Varghese N."/>
            <person name="Submissions S."/>
        </authorList>
    </citation>
    <scope>NUCLEOTIDE SEQUENCE [LARGE SCALE GENOMIC DNA]</scope>
    <source>
        <strain evidence="15">DSM 26348</strain>
    </source>
</reference>
<sequence length="1138" mass="124877">MRSLSILLIEDSADDAELLLLELRRFGFDVAVCRVSSVEELQKALAGGVFDLVLADYSMPGLKAETALQVVQQSASDLSFVIVSGTVGEETAVAMMRAGASDYVLKGRLQRIGPIIERELKVTQSRRSRRIAEQQIRELAAIVRSSDDAIISHDLQGTITSWNPGAERLLGMSSAQAAGQNISILSTILKGADLKASLSRLQAGEAVERLETEWRKHDGSGVEVALTISPLHDEEGAISGVSIIARDITERLRQQQALERSEAWHRLLVESFPHVIWMAAPGGDADYLNRLGEERLGVAADSISAMKWLDLVHSEDRARAREAWCAAVKSESIYRTEYRVRVADGSYRWYLSQAVPLRPDGGAVQRWVGTWTDIDDFRRADAALTRTADLLNAVAESSPDAIFVKDLEGRYLLINPAAARFMGHRAEDILGKEDDSFFSPADAALIGHNDRRVMETGRQETSEEELTSAGGRRVYLATKFPYRDRDGKISGLVGISRDITDRKHVEAALRDSEERFRTFMDHSPALAWITDEDGRLIYVNATYSRIVKLNAPAPEGLSMFDLFPREIAEVYLQNIRKVIAAGRVVEAIEPGIRLDGTPCEFLVYKFPLPSVDGPALVGGMALDITDRKRTEEALLLRDRAIGAATQGILITDPLQEDNPITFVSPGFERLTGYSADEVLGRNCRFLQGAKTDPSAKLRIRKALRAGQAISLEILNYRKNGQPFWNALSVSPVHDAKGKLTHFIGVQTDVTERRQLEEQVRGSQKMEAVGQLAGGIAHDFNNFLTVINGYSDVLLQTLPTNSPIRETMLQIRKAGERSADLTNQLLTFSRRQMFSPRIVDLNAVLIDSRRMLRQIVGEDVEFVINLEPKLESIWADPGQLQQLLMNLVVNARDAMPAGGRLTLETANVLVDETFAESRPDASVGPYVMLTMSDTGTGMSQEVLARAFDPFFTTKPSGKGTGLGLAVVHGIVRQSDGFIALDSAVGKGTVFRIFLPVAQAVEGDSVEVTSVIPSVRGSETILLVEDDDGVRGLSRQILAAHGFTVLEAAHGEEALTVAKKFTGEIHLLVTDVVMPGLSGGKLAEQLLQNRPDMQVLFVSGYADDAVVRHGVLHELVHFLQKPFAPAALAMKAREALDTRL</sequence>
<feature type="domain" description="PAS" evidence="12">
    <location>
        <begin position="512"/>
        <end position="582"/>
    </location>
</feature>
<dbReference type="PROSITE" id="PS50109">
    <property type="entry name" value="HIS_KIN"/>
    <property type="match status" value="1"/>
</dbReference>
<dbReference type="Pfam" id="PF02518">
    <property type="entry name" value="HATPase_c"/>
    <property type="match status" value="1"/>
</dbReference>
<keyword evidence="6" id="KW-0418">Kinase</keyword>
<dbReference type="GO" id="GO:0000155">
    <property type="term" value="F:phosphorelay sensor kinase activity"/>
    <property type="evidence" value="ECO:0007669"/>
    <property type="project" value="InterPro"/>
</dbReference>
<dbReference type="CDD" id="cd00130">
    <property type="entry name" value="PAS"/>
    <property type="match status" value="5"/>
</dbReference>
<keyword evidence="4" id="KW-0808">Transferase</keyword>
<accession>A0A1I3GL41</accession>
<dbReference type="NCBIfam" id="TIGR00229">
    <property type="entry name" value="sensory_box"/>
    <property type="match status" value="5"/>
</dbReference>
<feature type="domain" description="Response regulatory" evidence="11">
    <location>
        <begin position="5"/>
        <end position="121"/>
    </location>
</feature>
<dbReference type="Pfam" id="PF00072">
    <property type="entry name" value="Response_reg"/>
    <property type="match status" value="2"/>
</dbReference>
<keyword evidence="5" id="KW-0547">Nucleotide-binding</keyword>
<dbReference type="SMART" id="SM00388">
    <property type="entry name" value="HisKA"/>
    <property type="match status" value="1"/>
</dbReference>
<feature type="domain" description="PAC" evidence="13">
    <location>
        <begin position="208"/>
        <end position="260"/>
    </location>
</feature>
<evidence type="ECO:0000256" key="6">
    <source>
        <dbReference type="ARBA" id="ARBA00022777"/>
    </source>
</evidence>
<dbReference type="STRING" id="1576369.SAMN05421753_10740"/>
<dbReference type="InterPro" id="IPR001610">
    <property type="entry name" value="PAC"/>
</dbReference>
<dbReference type="CDD" id="cd00156">
    <property type="entry name" value="REC"/>
    <property type="match status" value="1"/>
</dbReference>
<evidence type="ECO:0000256" key="9">
    <source>
        <dbReference type="PROSITE-ProRule" id="PRU00169"/>
    </source>
</evidence>
<feature type="domain" description="PAC" evidence="13">
    <location>
        <begin position="460"/>
        <end position="511"/>
    </location>
</feature>
<gene>
    <name evidence="14" type="ORF">SAMN05421753_10740</name>
</gene>
<evidence type="ECO:0000256" key="3">
    <source>
        <dbReference type="ARBA" id="ARBA00022553"/>
    </source>
</evidence>
<dbReference type="SUPFAM" id="SSF47384">
    <property type="entry name" value="Homodimeric domain of signal transducing histidine kinase"/>
    <property type="match status" value="1"/>
</dbReference>
<dbReference type="PRINTS" id="PR00344">
    <property type="entry name" value="BCTRLSENSOR"/>
</dbReference>
<evidence type="ECO:0000256" key="7">
    <source>
        <dbReference type="ARBA" id="ARBA00022840"/>
    </source>
</evidence>
<dbReference type="SMART" id="SM00086">
    <property type="entry name" value="PAC"/>
    <property type="match status" value="4"/>
</dbReference>
<dbReference type="GO" id="GO:0006355">
    <property type="term" value="P:regulation of DNA-templated transcription"/>
    <property type="evidence" value="ECO:0007669"/>
    <property type="project" value="InterPro"/>
</dbReference>
<feature type="domain" description="Histidine kinase" evidence="10">
    <location>
        <begin position="774"/>
        <end position="997"/>
    </location>
</feature>
<dbReference type="SMART" id="SM00448">
    <property type="entry name" value="REC"/>
    <property type="match status" value="2"/>
</dbReference>
<dbReference type="EMBL" id="FOQD01000007">
    <property type="protein sequence ID" value="SFI24173.1"/>
    <property type="molecule type" value="Genomic_DNA"/>
</dbReference>
<dbReference type="CDD" id="cd00082">
    <property type="entry name" value="HisKA"/>
    <property type="match status" value="1"/>
</dbReference>
<dbReference type="InterPro" id="IPR013767">
    <property type="entry name" value="PAS_fold"/>
</dbReference>
<evidence type="ECO:0000259" key="11">
    <source>
        <dbReference type="PROSITE" id="PS50110"/>
    </source>
</evidence>
<dbReference type="SMART" id="SM00091">
    <property type="entry name" value="PAS"/>
    <property type="match status" value="5"/>
</dbReference>
<feature type="domain" description="PAC" evidence="13">
    <location>
        <begin position="334"/>
        <end position="386"/>
    </location>
</feature>
<dbReference type="InterPro" id="IPR004358">
    <property type="entry name" value="Sig_transdc_His_kin-like_C"/>
</dbReference>
<dbReference type="PROSITE" id="PS50112">
    <property type="entry name" value="PAS"/>
    <property type="match status" value="5"/>
</dbReference>
<dbReference type="SUPFAM" id="SSF55785">
    <property type="entry name" value="PYP-like sensor domain (PAS domain)"/>
    <property type="match status" value="5"/>
</dbReference>
<dbReference type="InterPro" id="IPR001789">
    <property type="entry name" value="Sig_transdc_resp-reg_receiver"/>
</dbReference>
<keyword evidence="15" id="KW-1185">Reference proteome</keyword>
<dbReference type="InterPro" id="IPR003594">
    <property type="entry name" value="HATPase_dom"/>
</dbReference>
<protein>
    <recommendedName>
        <fullName evidence="2">histidine kinase</fullName>
        <ecNumber evidence="2">2.7.13.3</ecNumber>
    </recommendedName>
</protein>
<dbReference type="Proteomes" id="UP000199518">
    <property type="component" value="Unassembled WGS sequence"/>
</dbReference>
<dbReference type="PANTHER" id="PTHR43065:SF42">
    <property type="entry name" value="TWO-COMPONENT SENSOR PPRA"/>
    <property type="match status" value="1"/>
</dbReference>
<dbReference type="Gene3D" id="1.10.287.130">
    <property type="match status" value="1"/>
</dbReference>
<evidence type="ECO:0000256" key="2">
    <source>
        <dbReference type="ARBA" id="ARBA00012438"/>
    </source>
</evidence>
<evidence type="ECO:0000256" key="5">
    <source>
        <dbReference type="ARBA" id="ARBA00022741"/>
    </source>
</evidence>
<evidence type="ECO:0000259" key="13">
    <source>
        <dbReference type="PROSITE" id="PS50113"/>
    </source>
</evidence>
<dbReference type="SMART" id="SM00387">
    <property type="entry name" value="HATPase_c"/>
    <property type="match status" value="1"/>
</dbReference>
<dbReference type="InterPro" id="IPR005467">
    <property type="entry name" value="His_kinase_dom"/>
</dbReference>
<dbReference type="OrthoDB" id="5287556at2"/>
<dbReference type="InterPro" id="IPR013655">
    <property type="entry name" value="PAS_fold_3"/>
</dbReference>
<dbReference type="PANTHER" id="PTHR43065">
    <property type="entry name" value="SENSOR HISTIDINE KINASE"/>
    <property type="match status" value="1"/>
</dbReference>
<dbReference type="InterPro" id="IPR000014">
    <property type="entry name" value="PAS"/>
</dbReference>
<dbReference type="InterPro" id="IPR036890">
    <property type="entry name" value="HATPase_C_sf"/>
</dbReference>
<name>A0A1I3GL41_9PLAN</name>
<evidence type="ECO:0000256" key="8">
    <source>
        <dbReference type="ARBA" id="ARBA00023012"/>
    </source>
</evidence>
<keyword evidence="3 9" id="KW-0597">Phosphoprotein</keyword>
<evidence type="ECO:0000256" key="4">
    <source>
        <dbReference type="ARBA" id="ARBA00022679"/>
    </source>
</evidence>
<dbReference type="EC" id="2.7.13.3" evidence="2"/>
<evidence type="ECO:0000313" key="15">
    <source>
        <dbReference type="Proteomes" id="UP000199518"/>
    </source>
</evidence>
<dbReference type="PROSITE" id="PS50110">
    <property type="entry name" value="RESPONSE_REGULATORY"/>
    <property type="match status" value="2"/>
</dbReference>
<comment type="catalytic activity">
    <reaction evidence="1">
        <text>ATP + protein L-histidine = ADP + protein N-phospho-L-histidine.</text>
        <dbReference type="EC" id="2.7.13.3"/>
    </reaction>
</comment>
<feature type="modified residue" description="4-aspartylphosphate" evidence="9">
    <location>
        <position position="56"/>
    </location>
</feature>
<dbReference type="InterPro" id="IPR013656">
    <property type="entry name" value="PAS_4"/>
</dbReference>
<feature type="domain" description="PAS" evidence="12">
    <location>
        <begin position="135"/>
        <end position="188"/>
    </location>
</feature>
<feature type="domain" description="PAS" evidence="12">
    <location>
        <begin position="387"/>
        <end position="457"/>
    </location>
</feature>
<dbReference type="InterPro" id="IPR000700">
    <property type="entry name" value="PAS-assoc_C"/>
</dbReference>
<dbReference type="FunFam" id="3.30.450.20:FF:000099">
    <property type="entry name" value="Sensory box sensor histidine kinase"/>
    <property type="match status" value="1"/>
</dbReference>
<dbReference type="SUPFAM" id="SSF55874">
    <property type="entry name" value="ATPase domain of HSP90 chaperone/DNA topoisomerase II/histidine kinase"/>
    <property type="match status" value="1"/>
</dbReference>
<dbReference type="Pfam" id="PF08447">
    <property type="entry name" value="PAS_3"/>
    <property type="match status" value="1"/>
</dbReference>
<dbReference type="InterPro" id="IPR036097">
    <property type="entry name" value="HisK_dim/P_sf"/>
</dbReference>